<dbReference type="GO" id="GO:0005829">
    <property type="term" value="C:cytosol"/>
    <property type="evidence" value="ECO:0007669"/>
    <property type="project" value="Ensembl"/>
</dbReference>
<evidence type="ECO:0000313" key="5">
    <source>
        <dbReference type="Ensembl" id="ENSGALP00010019358.1"/>
    </source>
</evidence>
<feature type="transmembrane region" description="Helical" evidence="3">
    <location>
        <begin position="404"/>
        <end position="424"/>
    </location>
</feature>
<dbReference type="SMART" id="SM00228">
    <property type="entry name" value="PDZ"/>
    <property type="match status" value="2"/>
</dbReference>
<evidence type="ECO:0000256" key="3">
    <source>
        <dbReference type="SAM" id="Phobius"/>
    </source>
</evidence>
<protein>
    <submittedName>
        <fullName evidence="5">Syndecan binding protein 2</fullName>
    </submittedName>
</protein>
<feature type="region of interest" description="Disordered" evidence="2">
    <location>
        <begin position="291"/>
        <end position="398"/>
    </location>
</feature>
<reference evidence="5" key="3">
    <citation type="submission" date="2025-09" db="UniProtKB">
        <authorList>
            <consortium name="Ensembl"/>
        </authorList>
    </citation>
    <scope>IDENTIFICATION</scope>
    <source>
        <strain evidence="5">broiler</strain>
    </source>
</reference>
<keyword evidence="3" id="KW-0812">Transmembrane</keyword>
<dbReference type="InterPro" id="IPR051230">
    <property type="entry name" value="APP-Binding"/>
</dbReference>
<dbReference type="GO" id="GO:0008283">
    <property type="term" value="P:cell population proliferation"/>
    <property type="evidence" value="ECO:0007669"/>
    <property type="project" value="Ensembl"/>
</dbReference>
<dbReference type="GeneTree" id="ENSGT00940000161179"/>
<dbReference type="PANTHER" id="PTHR12345:SF13">
    <property type="entry name" value="SYNTENIN-2"/>
    <property type="match status" value="1"/>
</dbReference>
<dbReference type="PANTHER" id="PTHR12345">
    <property type="entry name" value="SYNTENIN RELATED"/>
    <property type="match status" value="1"/>
</dbReference>
<feature type="compositionally biased region" description="Pro residues" evidence="2">
    <location>
        <begin position="350"/>
        <end position="366"/>
    </location>
</feature>
<keyword evidence="7" id="KW-1267">Proteomics identification</keyword>
<dbReference type="GO" id="GO:0042803">
    <property type="term" value="F:protein homodimerization activity"/>
    <property type="evidence" value="ECO:0007669"/>
    <property type="project" value="Ensembl"/>
</dbReference>
<dbReference type="OrthoDB" id="10059177at2759"/>
<dbReference type="PROSITE" id="PS50106">
    <property type="entry name" value="PDZ"/>
    <property type="match status" value="2"/>
</dbReference>
<keyword evidence="6" id="KW-1185">Reference proteome</keyword>
<evidence type="ECO:0007829" key="7">
    <source>
        <dbReference type="PeptideAtlas" id="A0A8V0YL87"/>
    </source>
</evidence>
<reference evidence="5" key="1">
    <citation type="submission" date="2020-11" db="EMBL/GenBank/DDBJ databases">
        <title>Gallus gallus (Chicken) genome, bGalGal1, GRCg7b, maternal haplotype autosomes + Z &amp; W.</title>
        <authorList>
            <person name="Warren W."/>
            <person name="Formenti G."/>
            <person name="Fedrigo O."/>
            <person name="Haase B."/>
            <person name="Mountcastle J."/>
            <person name="Balacco J."/>
            <person name="Tracey A."/>
            <person name="Schneider V."/>
            <person name="Okimoto R."/>
            <person name="Cheng H."/>
            <person name="Hawken R."/>
            <person name="Howe K."/>
            <person name="Jarvis E.D."/>
        </authorList>
    </citation>
    <scope>NUCLEOTIDE SEQUENCE [LARGE SCALE GENOMIC DNA]</scope>
    <source>
        <strain evidence="5">Broiler</strain>
    </source>
</reference>
<keyword evidence="3" id="KW-0472">Membrane</keyword>
<organism evidence="5 6">
    <name type="scientific">Gallus gallus</name>
    <name type="common">Chicken</name>
    <dbReference type="NCBI Taxonomy" id="9031"/>
    <lineage>
        <taxon>Eukaryota</taxon>
        <taxon>Metazoa</taxon>
        <taxon>Chordata</taxon>
        <taxon>Craniata</taxon>
        <taxon>Vertebrata</taxon>
        <taxon>Euteleostomi</taxon>
        <taxon>Archelosauria</taxon>
        <taxon>Archosauria</taxon>
        <taxon>Dinosauria</taxon>
        <taxon>Saurischia</taxon>
        <taxon>Theropoda</taxon>
        <taxon>Coelurosauria</taxon>
        <taxon>Aves</taxon>
        <taxon>Neognathae</taxon>
        <taxon>Galloanserae</taxon>
        <taxon>Galliformes</taxon>
        <taxon>Phasianidae</taxon>
        <taxon>Phasianinae</taxon>
        <taxon>Gallus</taxon>
    </lineage>
</organism>
<dbReference type="GO" id="GO:0005546">
    <property type="term" value="F:phosphatidylinositol-4,5-bisphosphate binding"/>
    <property type="evidence" value="ECO:0007669"/>
    <property type="project" value="Ensembl"/>
</dbReference>
<dbReference type="GO" id="GO:0016607">
    <property type="term" value="C:nuclear speck"/>
    <property type="evidence" value="ECO:0007669"/>
    <property type="project" value="Ensembl"/>
</dbReference>
<dbReference type="GO" id="GO:0005737">
    <property type="term" value="C:cytoplasm"/>
    <property type="evidence" value="ECO:0000318"/>
    <property type="project" value="GO_Central"/>
</dbReference>
<name>A0A8V0YL87_CHICK</name>
<evidence type="ECO:0000256" key="2">
    <source>
        <dbReference type="SAM" id="MobiDB-lite"/>
    </source>
</evidence>
<reference evidence="5" key="2">
    <citation type="submission" date="2025-08" db="UniProtKB">
        <authorList>
            <consortium name="Ensembl"/>
        </authorList>
    </citation>
    <scope>IDENTIFICATION</scope>
    <source>
        <strain evidence="5">broiler</strain>
    </source>
</reference>
<keyword evidence="1" id="KW-0677">Repeat</keyword>
<feature type="domain" description="PDZ" evidence="4">
    <location>
        <begin position="121"/>
        <end position="200"/>
    </location>
</feature>
<gene>
    <name evidence="5" type="primary">SDCBP2</name>
</gene>
<evidence type="ECO:0000259" key="4">
    <source>
        <dbReference type="PROSITE" id="PS50106"/>
    </source>
</evidence>
<dbReference type="GO" id="GO:0005730">
    <property type="term" value="C:nucleolus"/>
    <property type="evidence" value="ECO:0007669"/>
    <property type="project" value="Ensembl"/>
</dbReference>
<feature type="region of interest" description="Disordered" evidence="2">
    <location>
        <begin position="27"/>
        <end position="51"/>
    </location>
</feature>
<dbReference type="SUPFAM" id="SSF50156">
    <property type="entry name" value="PDZ domain-like"/>
    <property type="match status" value="2"/>
</dbReference>
<sequence>MATLYPSLEDMKGHQVLQAQAAAGIGTPPTTVLTEKPKLPEKPKVTSSTVPSAPPALYPNLAELEDYMGLALSSEEIQKNLFPDSSTALTPVGSVPGQLVAPLSGNSAGLRRAEIKPGVREIHLCKDERGKTGLQLKNVDQGIFVQLVKANSPAALVGLRFGDQILQIDGKNCAGWSSDKAQRALKKASPEKIVMVVRDRPFQRTVTVHKDSTGHVGVVVKKGKIVSLAKDSSAARNGLLTHHYICEVNGQNVIGMKAVTRTDEVVHGPLHPRPLMPSLLFQHLGADAGVGAPMAKPGRGEGAQRKRWRYSAPPLSPPKRTHESYWCDTTPRPPALSTQTRAGERAPAPSASPCPHVPPPCPPYPPQGRRQRPSPAKQTQTQRRLLHPPQYRTAETREERRGEVYSFVGLFFFFFFFFLFFHFCI</sequence>
<dbReference type="Proteomes" id="UP000000539">
    <property type="component" value="Chromosome 20"/>
</dbReference>
<feature type="domain" description="PDZ" evidence="4">
    <location>
        <begin position="205"/>
        <end position="263"/>
    </location>
</feature>
<proteinExistence type="evidence at protein level"/>
<dbReference type="InterPro" id="IPR001478">
    <property type="entry name" value="PDZ"/>
</dbReference>
<dbReference type="GO" id="GO:0005886">
    <property type="term" value="C:plasma membrane"/>
    <property type="evidence" value="ECO:0000318"/>
    <property type="project" value="GO_Central"/>
</dbReference>
<dbReference type="Ensembl" id="ENSGALT00010032665.1">
    <property type="protein sequence ID" value="ENSGALP00010019358.1"/>
    <property type="gene ID" value="ENSGALG00010013596.1"/>
</dbReference>
<feature type="compositionally biased region" description="Basic and acidic residues" evidence="2">
    <location>
        <begin position="35"/>
        <end position="44"/>
    </location>
</feature>
<dbReference type="AlphaFoldDB" id="A0A8V0YL87"/>
<evidence type="ECO:0000256" key="1">
    <source>
        <dbReference type="ARBA" id="ARBA00022737"/>
    </source>
</evidence>
<dbReference type="CDD" id="cd06721">
    <property type="entry name" value="PDZ1_syntenin-like"/>
    <property type="match status" value="1"/>
</dbReference>
<dbReference type="FunFam" id="2.30.42.10:FF:000065">
    <property type="entry name" value="syntenin-1 isoform X1"/>
    <property type="match status" value="1"/>
</dbReference>
<keyword evidence="3" id="KW-1133">Transmembrane helix</keyword>
<dbReference type="Gene3D" id="2.30.42.10">
    <property type="match status" value="2"/>
</dbReference>
<dbReference type="InterPro" id="IPR036034">
    <property type="entry name" value="PDZ_sf"/>
</dbReference>
<evidence type="ECO:0000313" key="6">
    <source>
        <dbReference type="Proteomes" id="UP000000539"/>
    </source>
</evidence>
<accession>A0A8V0YL87</accession>
<dbReference type="GO" id="GO:0046982">
    <property type="term" value="F:protein heterodimerization activity"/>
    <property type="evidence" value="ECO:0007669"/>
    <property type="project" value="Ensembl"/>
</dbReference>
<dbReference type="Pfam" id="PF00595">
    <property type="entry name" value="PDZ"/>
    <property type="match status" value="1"/>
</dbReference>
<dbReference type="GO" id="GO:0005794">
    <property type="term" value="C:Golgi apparatus"/>
    <property type="evidence" value="ECO:0007669"/>
    <property type="project" value="Ensembl"/>
</dbReference>